<reference evidence="8 9" key="1">
    <citation type="submission" date="2017-06" db="EMBL/GenBank/DDBJ databases">
        <title>Genome sequencing of cyanobaciteial culture collection at National Institute for Environmental Studies (NIES).</title>
        <authorList>
            <person name="Hirose Y."/>
            <person name="Shimura Y."/>
            <person name="Fujisawa T."/>
            <person name="Nakamura Y."/>
            <person name="Kawachi M."/>
        </authorList>
    </citation>
    <scope>NUCLEOTIDE SEQUENCE [LARGE SCALE GENOMIC DNA]</scope>
    <source>
        <strain evidence="8 9">NIES-267</strain>
    </source>
</reference>
<dbReference type="InterPro" id="IPR000873">
    <property type="entry name" value="AMP-dep_synth/lig_dom"/>
</dbReference>
<dbReference type="InterPro" id="IPR045851">
    <property type="entry name" value="AMP-bd_C_sf"/>
</dbReference>
<dbReference type="NCBIfam" id="TIGR01720">
    <property type="entry name" value="NRPS-para261"/>
    <property type="match status" value="1"/>
</dbReference>
<dbReference type="PROSITE" id="PS50075">
    <property type="entry name" value="CARRIER"/>
    <property type="match status" value="1"/>
</dbReference>
<dbReference type="EMBL" id="AP018227">
    <property type="protein sequence ID" value="BAY81672.1"/>
    <property type="molecule type" value="Genomic_DNA"/>
</dbReference>
<dbReference type="Pfam" id="PF00668">
    <property type="entry name" value="Condensation"/>
    <property type="match status" value="2"/>
</dbReference>
<protein>
    <submittedName>
        <fullName evidence="8">Peptide synthetase</fullName>
    </submittedName>
</protein>
<evidence type="ECO:0000259" key="7">
    <source>
        <dbReference type="PROSITE" id="PS50075"/>
    </source>
</evidence>
<dbReference type="FunFam" id="3.30.300.30:FF:000010">
    <property type="entry name" value="Enterobactin synthetase component F"/>
    <property type="match status" value="1"/>
</dbReference>
<accession>A0A1Z4LKB3</accession>
<keyword evidence="3" id="KW-0596">Phosphopantetheine</keyword>
<evidence type="ECO:0000313" key="8">
    <source>
        <dbReference type="EMBL" id="BAY81672.1"/>
    </source>
</evidence>
<dbReference type="Gene3D" id="3.40.50.980">
    <property type="match status" value="2"/>
</dbReference>
<dbReference type="InterPro" id="IPR020845">
    <property type="entry name" value="AMP-binding_CS"/>
</dbReference>
<keyword evidence="9" id="KW-1185">Reference proteome</keyword>
<comment type="similarity">
    <text evidence="2">Belongs to the ATP-dependent AMP-binding enzyme family.</text>
</comment>
<dbReference type="Pfam" id="PF00501">
    <property type="entry name" value="AMP-binding"/>
    <property type="match status" value="1"/>
</dbReference>
<evidence type="ECO:0000256" key="2">
    <source>
        <dbReference type="ARBA" id="ARBA00006432"/>
    </source>
</evidence>
<dbReference type="PANTHER" id="PTHR45398:SF1">
    <property type="entry name" value="ENZYME, PUTATIVE (JCVI)-RELATED"/>
    <property type="match status" value="1"/>
</dbReference>
<dbReference type="Proteomes" id="UP000218418">
    <property type="component" value="Chromosome"/>
</dbReference>
<dbReference type="PANTHER" id="PTHR45398">
    <property type="match status" value="1"/>
</dbReference>
<comment type="cofactor">
    <cofactor evidence="1">
        <name>pantetheine 4'-phosphate</name>
        <dbReference type="ChEBI" id="CHEBI:47942"/>
    </cofactor>
</comment>
<dbReference type="InterPro" id="IPR036736">
    <property type="entry name" value="ACP-like_sf"/>
</dbReference>
<dbReference type="InterPro" id="IPR025110">
    <property type="entry name" value="AMP-bd_C"/>
</dbReference>
<dbReference type="GO" id="GO:0017000">
    <property type="term" value="P:antibiotic biosynthetic process"/>
    <property type="evidence" value="ECO:0007669"/>
    <property type="project" value="UniProtKB-KW"/>
</dbReference>
<dbReference type="GO" id="GO:0003824">
    <property type="term" value="F:catalytic activity"/>
    <property type="evidence" value="ECO:0007669"/>
    <property type="project" value="InterPro"/>
</dbReference>
<dbReference type="InterPro" id="IPR009081">
    <property type="entry name" value="PP-bd_ACP"/>
</dbReference>
<evidence type="ECO:0000256" key="1">
    <source>
        <dbReference type="ARBA" id="ARBA00001957"/>
    </source>
</evidence>
<dbReference type="Gene3D" id="1.10.1200.10">
    <property type="entry name" value="ACP-like"/>
    <property type="match status" value="1"/>
</dbReference>
<dbReference type="FunFam" id="3.40.50.980:FF:000001">
    <property type="entry name" value="Non-ribosomal peptide synthetase"/>
    <property type="match status" value="1"/>
</dbReference>
<organism evidence="8 9">
    <name type="scientific">Calothrix parasitica NIES-267</name>
    <dbReference type="NCBI Taxonomy" id="1973488"/>
    <lineage>
        <taxon>Bacteria</taxon>
        <taxon>Bacillati</taxon>
        <taxon>Cyanobacteriota</taxon>
        <taxon>Cyanophyceae</taxon>
        <taxon>Nostocales</taxon>
        <taxon>Calotrichaceae</taxon>
        <taxon>Calothrix</taxon>
    </lineage>
</organism>
<dbReference type="GO" id="GO:0044550">
    <property type="term" value="P:secondary metabolite biosynthetic process"/>
    <property type="evidence" value="ECO:0007669"/>
    <property type="project" value="UniProtKB-ARBA"/>
</dbReference>
<sequence length="1639" mass="185773">MSNKKQDMDDLRKRIAALPPEKRALFERQLQQKGLQLDKVNICKRQNLNELPLSFAQQRLWFLHQLEPDTTAYNIAFSWHFTGNLNIDLLQSCLNTIVQRHEILRTSFVAIDGQPNQVTTPELFLPLPIIDLRCLSELNRQTEVDKLTKQEAQCPFNLTEAPLLRVKLLQITDNENILLLTLHHIIADGWSRGIILRELTALYKGSVLPKLPIQYVDFAVYQQQWLQGKELAAQIAYWKQQLKDLSILELPTDNPRKPVQTFDSATEYVVIPKKILDGLKHLSRQQGTTLFMSALAAFKILLHRYTSEDDIAIGSPIANRNWTEVEPLIGFFVNTLVLRTDVSGNPNFIELLQRVKDVAAAAFKHQDLPFAKLVEEIQPQRSLSHNPLFGVMFQVQNEAYQLQNAVNPELAIPDLSLEQMWSDSGSTKFDMTWHLIERNEGLLAVVEYSTDLFNRDTIARMLGHFQVLLKGIIDNPKQRLSELPILTETERQQLLIDWNNTYTKYPLQQGIHQLFEKQVEKTPDNIAIEFKSEKLTYQELNNQANQLAHYLRKQGVKPDMLVGICVERNPLMLIGLLGILKAGGAYVPIDAKLPNNRIAFMLGDSQVSILITQEKILAQLPNYSAQMICLDSEWEWENISKLSINNPPNQTVADNLAYVIYTSGSTGNPKGTLLTHQGLTNYLSWATQAYNVAQGNGSPVQSSIGFDATITSIYTPLIVGKTVTLIPEEQEIKALNDLLNSDSDFSLVKLTPAHLKVLSQLETSPPAPLLNKERGVRSSPSVGNERGDEVNSSPLLDRESNALRRGVRQDGVRLKNPTKAFIIGGEALLENHLEFWRENFPNTRLINEYGPTETVVGCCVYDASNKPLSNTVPIGKAIANVQLYVLDKYLKPVPVGIPGELYVGGVGVARGYLNKPELTAEKFIPNPFIKGKTSPPSPLLTKERGVRQDGVRFSKLYKTGDLVRYLPDGNLEYLGRLDNQVKIRGFRIELEEIEAVLNQHPQVQFNCVIPHTDNSGNQRLVAYIVSYNPIINNQIRQFLQQRLPDYMVPSFFVKLETLPLTNNGKVDRKALPIPDLSQQKNGNNTPPTTEKEIILTQIWSDILGVNVGIDDNFFEMGGDSILSIQIIARANQAGLSLTPRQLFQYQTISELATVADTKPQVEAEQGVITGEVSLTPIQHWFFEQISEVNHYNQSVLLEVVPNLKPELLEQVWQKLIIHHDALRLRFVENDSQWQQFYQNHSGTVPFTTIDLSNLSEKEQNITITEISSQLQASLNLSESILKCVLFQLGESNNHRLLIVTHHIIIDSVSWRILLTDLATAYKQIENSKDIEFPAKTTSFQNWANKLINYAQSQTVLDELNYWLSLKSDVLLPIDYSSDETKNTVASTAEVSVTLDIEQTRSLLEEVPKAYKTQINDILLTALLQTFNNWTTAPTLLIDLEGHGREDLFSDVDLSRTVGWFTTIFPVLLKLDDHRKLEVIIKSVKEQLRQIPNRGFGYGLLRYLIQDETIKTRLENQPQAQIKFNYLGKLDFTPTDSLILGLAKEPTGSNSNPQQKRQHLLEINSWISEDKLQLTWNYSRNIHQQTTVDNLAQTYIINLQTLINHCKSPESKGYTPSDFKAANLSQKQLDKFMSKIKKKK</sequence>
<dbReference type="Gene3D" id="3.30.559.30">
    <property type="entry name" value="Nonribosomal peptide synthetase, condensation domain"/>
    <property type="match status" value="2"/>
</dbReference>
<feature type="region of interest" description="Disordered" evidence="6">
    <location>
        <begin position="766"/>
        <end position="794"/>
    </location>
</feature>
<evidence type="ECO:0000256" key="3">
    <source>
        <dbReference type="ARBA" id="ARBA00022450"/>
    </source>
</evidence>
<dbReference type="InterPro" id="IPR020806">
    <property type="entry name" value="PKS_PP-bd"/>
</dbReference>
<dbReference type="Gene3D" id="3.30.559.10">
    <property type="entry name" value="Chloramphenicol acetyltransferase-like domain"/>
    <property type="match status" value="2"/>
</dbReference>
<name>A0A1Z4LKB3_9CYAN</name>
<dbReference type="FunFam" id="1.10.1200.10:FF:000005">
    <property type="entry name" value="Nonribosomal peptide synthetase 1"/>
    <property type="match status" value="1"/>
</dbReference>
<dbReference type="CDD" id="cd19531">
    <property type="entry name" value="LCL_NRPS-like"/>
    <property type="match status" value="1"/>
</dbReference>
<evidence type="ECO:0000256" key="6">
    <source>
        <dbReference type="SAM" id="MobiDB-lite"/>
    </source>
</evidence>
<dbReference type="GO" id="GO:0008610">
    <property type="term" value="P:lipid biosynthetic process"/>
    <property type="evidence" value="ECO:0007669"/>
    <property type="project" value="UniProtKB-ARBA"/>
</dbReference>
<evidence type="ECO:0000256" key="4">
    <source>
        <dbReference type="ARBA" id="ARBA00022553"/>
    </source>
</evidence>
<dbReference type="InterPro" id="IPR042099">
    <property type="entry name" value="ANL_N_sf"/>
</dbReference>
<dbReference type="SUPFAM" id="SSF56801">
    <property type="entry name" value="Acetyl-CoA synthetase-like"/>
    <property type="match status" value="1"/>
</dbReference>
<dbReference type="PROSITE" id="PS00012">
    <property type="entry name" value="PHOSPHOPANTETHEINE"/>
    <property type="match status" value="1"/>
</dbReference>
<keyword evidence="5" id="KW-0045">Antibiotic biosynthesis</keyword>
<dbReference type="GO" id="GO:0031177">
    <property type="term" value="F:phosphopantetheine binding"/>
    <property type="evidence" value="ECO:0007669"/>
    <property type="project" value="InterPro"/>
</dbReference>
<dbReference type="SUPFAM" id="SSF52777">
    <property type="entry name" value="CoA-dependent acyltransferases"/>
    <property type="match status" value="4"/>
</dbReference>
<dbReference type="InterPro" id="IPR023213">
    <property type="entry name" value="CAT-like_dom_sf"/>
</dbReference>
<dbReference type="InterPro" id="IPR010060">
    <property type="entry name" value="NRPS_synth"/>
</dbReference>
<dbReference type="FunFam" id="2.30.38.10:FF:000001">
    <property type="entry name" value="Non-ribosomal peptide synthetase PvdI"/>
    <property type="match status" value="1"/>
</dbReference>
<dbReference type="Pfam" id="PF00550">
    <property type="entry name" value="PP-binding"/>
    <property type="match status" value="1"/>
</dbReference>
<dbReference type="Gene3D" id="3.30.300.30">
    <property type="match status" value="1"/>
</dbReference>
<evidence type="ECO:0000256" key="5">
    <source>
        <dbReference type="ARBA" id="ARBA00023194"/>
    </source>
</evidence>
<dbReference type="InterPro" id="IPR006162">
    <property type="entry name" value="Ppantetheine_attach_site"/>
</dbReference>
<feature type="domain" description="Carrier" evidence="7">
    <location>
        <begin position="1086"/>
        <end position="1159"/>
    </location>
</feature>
<dbReference type="PROSITE" id="PS00455">
    <property type="entry name" value="AMP_BINDING"/>
    <property type="match status" value="1"/>
</dbReference>
<proteinExistence type="inferred from homology"/>
<dbReference type="SMART" id="SM00823">
    <property type="entry name" value="PKS_PP"/>
    <property type="match status" value="1"/>
</dbReference>
<dbReference type="Pfam" id="PF13193">
    <property type="entry name" value="AMP-binding_C"/>
    <property type="match status" value="1"/>
</dbReference>
<dbReference type="CDD" id="cd19534">
    <property type="entry name" value="E_NRPS"/>
    <property type="match status" value="1"/>
</dbReference>
<gene>
    <name evidence="8" type="ORF">NIES267_11490</name>
</gene>
<keyword evidence="4" id="KW-0597">Phosphoprotein</keyword>
<dbReference type="InterPro" id="IPR001242">
    <property type="entry name" value="Condensation_dom"/>
</dbReference>
<dbReference type="SUPFAM" id="SSF47336">
    <property type="entry name" value="ACP-like"/>
    <property type="match status" value="1"/>
</dbReference>
<evidence type="ECO:0000313" key="9">
    <source>
        <dbReference type="Proteomes" id="UP000218418"/>
    </source>
</evidence>
<dbReference type="OrthoDB" id="9757538at2"/>
<dbReference type="Gene3D" id="3.40.50.12780">
    <property type="entry name" value="N-terminal domain of ligase-like"/>
    <property type="match status" value="1"/>
</dbReference>